<dbReference type="InterPro" id="IPR018011">
    <property type="entry name" value="Carb_sulfotrans_8-10"/>
</dbReference>
<evidence type="ECO:0000256" key="8">
    <source>
        <dbReference type="ARBA" id="ARBA00023180"/>
    </source>
</evidence>
<comment type="subcellular location">
    <subcellularLocation>
        <location evidence="1 9">Golgi apparatus membrane</location>
        <topology evidence="1 9">Single-pass type II membrane protein</topology>
    </subcellularLocation>
</comment>
<evidence type="ECO:0000313" key="12">
    <source>
        <dbReference type="Proteomes" id="UP000596742"/>
    </source>
</evidence>
<dbReference type="GO" id="GO:0016051">
    <property type="term" value="P:carbohydrate biosynthetic process"/>
    <property type="evidence" value="ECO:0007669"/>
    <property type="project" value="InterPro"/>
</dbReference>
<evidence type="ECO:0000313" key="11">
    <source>
        <dbReference type="EMBL" id="VDI18439.1"/>
    </source>
</evidence>
<keyword evidence="4" id="KW-0812">Transmembrane</keyword>
<dbReference type="Pfam" id="PF03567">
    <property type="entry name" value="Sulfotransfer_2"/>
    <property type="match status" value="1"/>
</dbReference>
<comment type="similarity">
    <text evidence="2 9">Belongs to the sulfotransferase 2 family.</text>
</comment>
<dbReference type="Gene3D" id="3.90.550.10">
    <property type="entry name" value="Spore Coat Polysaccharide Biosynthesis Protein SpsA, Chain A"/>
    <property type="match status" value="1"/>
</dbReference>
<evidence type="ECO:0000256" key="5">
    <source>
        <dbReference type="ARBA" id="ARBA00022989"/>
    </source>
</evidence>
<dbReference type="SUPFAM" id="SSF53448">
    <property type="entry name" value="Nucleotide-diphospho-sugar transferases"/>
    <property type="match status" value="1"/>
</dbReference>
<evidence type="ECO:0000256" key="6">
    <source>
        <dbReference type="ARBA" id="ARBA00023034"/>
    </source>
</evidence>
<accession>A0A8B6DG22</accession>
<dbReference type="Proteomes" id="UP000596742">
    <property type="component" value="Unassembled WGS sequence"/>
</dbReference>
<dbReference type="EMBL" id="UYJE01003336">
    <property type="protein sequence ID" value="VDI18439.1"/>
    <property type="molecule type" value="Genomic_DNA"/>
</dbReference>
<keyword evidence="6 9" id="KW-0333">Golgi apparatus</keyword>
<keyword evidence="3 9" id="KW-0808">Transferase</keyword>
<feature type="domain" description="Galactosyltransferase N-terminal" evidence="10">
    <location>
        <begin position="9"/>
        <end position="93"/>
    </location>
</feature>
<dbReference type="AlphaFoldDB" id="A0A8B6DG22"/>
<dbReference type="Pfam" id="PF13733">
    <property type="entry name" value="Glyco_transf_7N"/>
    <property type="match status" value="1"/>
</dbReference>
<proteinExistence type="inferred from homology"/>
<sequence>MTVLEKPIVYVVIPFDGRENKYETYMENLQRIKRKEWKIQTIVVQHDGNISPFSRAFLLNIGIREVLKRRSVKCIATLNLDVSVPPNVDFFMCDKPKEVCGDLTCINHVDGVYVSSANIVLASAEHWEVVNGYTNKASKKEDVRANLYHRFKASGLIRSHEKLTDLANKKSCKCIDQNADERKKKTKQIMYHSDDSNEWKTDGLTNTKYCIDKSYTDKFGSTRLKINSTLKLSNSEMAMIKRPLYTSAIVLLKYKLIFFWSEKSGCTYWKRIFQYIQGIKMIMTEENAHHAFKNGLFTITHFKDSEVLSVMNNDSWTKVAFVREPRERILSSFLDKGLDDHFMKYFCKKKVKSLSEFIKLIKTCKDRHWESQVRLPRCFYNHITIGYMSDIKSFTMLLLKKVGAWNDNVEKWLQSKNVSIATRPHARNAKEKILKYYTRELEQDIFDMYADEYDVFHFEKKLFHS</sequence>
<gene>
    <name evidence="11" type="ORF">MGAL_10B075787</name>
</gene>
<keyword evidence="5" id="KW-1133">Transmembrane helix</keyword>
<keyword evidence="12" id="KW-1185">Reference proteome</keyword>
<organism evidence="11 12">
    <name type="scientific">Mytilus galloprovincialis</name>
    <name type="common">Mediterranean mussel</name>
    <dbReference type="NCBI Taxonomy" id="29158"/>
    <lineage>
        <taxon>Eukaryota</taxon>
        <taxon>Metazoa</taxon>
        <taxon>Spiralia</taxon>
        <taxon>Lophotrochozoa</taxon>
        <taxon>Mollusca</taxon>
        <taxon>Bivalvia</taxon>
        <taxon>Autobranchia</taxon>
        <taxon>Pteriomorphia</taxon>
        <taxon>Mytilida</taxon>
        <taxon>Mytiloidea</taxon>
        <taxon>Mytilidae</taxon>
        <taxon>Mytilinae</taxon>
        <taxon>Mytilus</taxon>
    </lineage>
</organism>
<dbReference type="PANTHER" id="PTHR12137">
    <property type="entry name" value="CARBOHYDRATE SULFOTRANSFERASE"/>
    <property type="match status" value="1"/>
</dbReference>
<evidence type="ECO:0000256" key="3">
    <source>
        <dbReference type="ARBA" id="ARBA00022679"/>
    </source>
</evidence>
<keyword evidence="7" id="KW-0472">Membrane</keyword>
<evidence type="ECO:0000256" key="2">
    <source>
        <dbReference type="ARBA" id="ARBA00006339"/>
    </source>
</evidence>
<evidence type="ECO:0000256" key="4">
    <source>
        <dbReference type="ARBA" id="ARBA00022692"/>
    </source>
</evidence>
<protein>
    <recommendedName>
        <fullName evidence="9">Carbohydrate sulfotransferase</fullName>
        <ecNumber evidence="9">2.8.2.-</ecNumber>
    </recommendedName>
</protein>
<dbReference type="GO" id="GO:0000139">
    <property type="term" value="C:Golgi membrane"/>
    <property type="evidence" value="ECO:0007669"/>
    <property type="project" value="UniProtKB-SubCell"/>
</dbReference>
<dbReference type="InterPro" id="IPR029044">
    <property type="entry name" value="Nucleotide-diphossugar_trans"/>
</dbReference>
<keyword evidence="9" id="KW-0735">Signal-anchor</keyword>
<comment type="caution">
    <text evidence="11">The sequence shown here is derived from an EMBL/GenBank/DDBJ whole genome shotgun (WGS) entry which is preliminary data.</text>
</comment>
<dbReference type="InterPro" id="IPR027995">
    <property type="entry name" value="Galactosyl_T_N"/>
</dbReference>
<evidence type="ECO:0000256" key="9">
    <source>
        <dbReference type="RuleBase" id="RU364020"/>
    </source>
</evidence>
<dbReference type="OrthoDB" id="6163551at2759"/>
<dbReference type="GO" id="GO:0008146">
    <property type="term" value="F:sulfotransferase activity"/>
    <property type="evidence" value="ECO:0007669"/>
    <property type="project" value="InterPro"/>
</dbReference>
<evidence type="ECO:0000256" key="1">
    <source>
        <dbReference type="ARBA" id="ARBA00004323"/>
    </source>
</evidence>
<name>A0A8B6DG22_MYTGA</name>
<dbReference type="PANTHER" id="PTHR12137:SF54">
    <property type="entry name" value="CARBOHYDRATE SULFOTRANSFERASE"/>
    <property type="match status" value="1"/>
</dbReference>
<evidence type="ECO:0000259" key="10">
    <source>
        <dbReference type="Pfam" id="PF13733"/>
    </source>
</evidence>
<reference evidence="11" key="1">
    <citation type="submission" date="2018-11" db="EMBL/GenBank/DDBJ databases">
        <authorList>
            <person name="Alioto T."/>
            <person name="Alioto T."/>
        </authorList>
    </citation>
    <scope>NUCLEOTIDE SEQUENCE</scope>
</reference>
<keyword evidence="8 9" id="KW-0325">Glycoprotein</keyword>
<dbReference type="EC" id="2.8.2.-" evidence="9"/>
<evidence type="ECO:0000256" key="7">
    <source>
        <dbReference type="ARBA" id="ARBA00023136"/>
    </source>
</evidence>
<dbReference type="InterPro" id="IPR005331">
    <property type="entry name" value="Sulfotransferase"/>
</dbReference>
<keyword evidence="9" id="KW-0119">Carbohydrate metabolism</keyword>